<dbReference type="Pfam" id="PF00582">
    <property type="entry name" value="Usp"/>
    <property type="match status" value="1"/>
</dbReference>
<dbReference type="Proteomes" id="UP000199438">
    <property type="component" value="Unassembled WGS sequence"/>
</dbReference>
<organism evidence="3 4">
    <name type="scientific">Zunongwangia mangrovi</name>
    <dbReference type="NCBI Taxonomy" id="1334022"/>
    <lineage>
        <taxon>Bacteria</taxon>
        <taxon>Pseudomonadati</taxon>
        <taxon>Bacteroidota</taxon>
        <taxon>Flavobacteriia</taxon>
        <taxon>Flavobacteriales</taxon>
        <taxon>Flavobacteriaceae</taxon>
        <taxon>Zunongwangia</taxon>
    </lineage>
</organism>
<keyword evidence="4" id="KW-1185">Reference proteome</keyword>
<dbReference type="PANTHER" id="PTHR46268:SF22">
    <property type="entry name" value="SENSOR PROTEIN KDPD-RELATED"/>
    <property type="match status" value="1"/>
</dbReference>
<protein>
    <submittedName>
        <fullName evidence="3">Nucleotide-binding universal stress protein, UspA family</fullName>
    </submittedName>
</protein>
<dbReference type="AlphaFoldDB" id="A0A1I1EE87"/>
<dbReference type="InterPro" id="IPR006016">
    <property type="entry name" value="UspA"/>
</dbReference>
<accession>A0A1I1EE87</accession>
<dbReference type="EMBL" id="FOKV01000001">
    <property type="protein sequence ID" value="SFB85377.1"/>
    <property type="molecule type" value="Genomic_DNA"/>
</dbReference>
<evidence type="ECO:0000313" key="4">
    <source>
        <dbReference type="Proteomes" id="UP000199438"/>
    </source>
</evidence>
<dbReference type="PRINTS" id="PR01438">
    <property type="entry name" value="UNVRSLSTRESS"/>
</dbReference>
<comment type="similarity">
    <text evidence="1">Belongs to the universal stress protein A family.</text>
</comment>
<dbReference type="OrthoDB" id="9788959at2"/>
<evidence type="ECO:0000256" key="1">
    <source>
        <dbReference type="ARBA" id="ARBA00008791"/>
    </source>
</evidence>
<feature type="domain" description="UspA" evidence="2">
    <location>
        <begin position="1"/>
        <end position="138"/>
    </location>
</feature>
<dbReference type="SUPFAM" id="SSF52402">
    <property type="entry name" value="Adenine nucleotide alpha hydrolases-like"/>
    <property type="match status" value="2"/>
</dbReference>
<proteinExistence type="inferred from homology"/>
<gene>
    <name evidence="3" type="ORF">SAMN04487907_101918</name>
</gene>
<sequence>MRTVLLPTDFSDNSYNAIKYALQLFKNSRTKFILLNTLYNADFIIYSSLYGVYKENSIKNLSRFLKKIEEEFPNKYHEFELVSTFKMLHEEIKDRVSEQSIDLIIMGTEGAQGGSELIFGTNTVHAIKVAKCPLLAIPAGATYKEPKNILFPNDLKLDFSEYDLWFLKNIVEQFEAKIHILNVSFGKDLDESQERSKEALQKYFDDYGYIFGRINRDSVMDALQEYQKQNPVEMLVMVKNKHTFIEKLLFSSLVHEVAYNVKIPFLVLPTENYKRHEA</sequence>
<dbReference type="CDD" id="cd00293">
    <property type="entry name" value="USP-like"/>
    <property type="match status" value="2"/>
</dbReference>
<dbReference type="InterPro" id="IPR014729">
    <property type="entry name" value="Rossmann-like_a/b/a_fold"/>
</dbReference>
<dbReference type="STRING" id="1334022.SAMN04487907_101918"/>
<dbReference type="Gene3D" id="3.40.50.620">
    <property type="entry name" value="HUPs"/>
    <property type="match status" value="2"/>
</dbReference>
<evidence type="ECO:0000259" key="2">
    <source>
        <dbReference type="Pfam" id="PF00582"/>
    </source>
</evidence>
<name>A0A1I1EE87_9FLAO</name>
<dbReference type="InterPro" id="IPR006015">
    <property type="entry name" value="Universal_stress_UspA"/>
</dbReference>
<dbReference type="RefSeq" id="WP_092540164.1">
    <property type="nucleotide sequence ID" value="NZ_FOKV01000001.1"/>
</dbReference>
<reference evidence="4" key="1">
    <citation type="submission" date="2016-10" db="EMBL/GenBank/DDBJ databases">
        <authorList>
            <person name="Varghese N."/>
            <person name="Submissions S."/>
        </authorList>
    </citation>
    <scope>NUCLEOTIDE SEQUENCE [LARGE SCALE GENOMIC DNA]</scope>
    <source>
        <strain evidence="4">DSM 24499</strain>
    </source>
</reference>
<dbReference type="PANTHER" id="PTHR46268">
    <property type="entry name" value="STRESS RESPONSE PROTEIN NHAX"/>
    <property type="match status" value="1"/>
</dbReference>
<evidence type="ECO:0000313" key="3">
    <source>
        <dbReference type="EMBL" id="SFB85377.1"/>
    </source>
</evidence>